<organism evidence="4 5">
    <name type="scientific">Oceanococcus atlanticus</name>
    <dbReference type="NCBI Taxonomy" id="1317117"/>
    <lineage>
        <taxon>Bacteria</taxon>
        <taxon>Pseudomonadati</taxon>
        <taxon>Pseudomonadota</taxon>
        <taxon>Gammaproteobacteria</taxon>
        <taxon>Chromatiales</taxon>
        <taxon>Oceanococcaceae</taxon>
        <taxon>Oceanococcus</taxon>
    </lineage>
</organism>
<dbReference type="CDD" id="cd06223">
    <property type="entry name" value="PRTases_typeI"/>
    <property type="match status" value="1"/>
</dbReference>
<proteinExistence type="predicted"/>
<dbReference type="GO" id="GO:0032264">
    <property type="term" value="P:IMP salvage"/>
    <property type="evidence" value="ECO:0007669"/>
    <property type="project" value="TreeGrafter"/>
</dbReference>
<accession>A0A1Y1SD65</accession>
<dbReference type="SUPFAM" id="SSF53271">
    <property type="entry name" value="PRTase-like"/>
    <property type="match status" value="1"/>
</dbReference>
<dbReference type="GO" id="GO:0046100">
    <property type="term" value="P:hypoxanthine metabolic process"/>
    <property type="evidence" value="ECO:0007669"/>
    <property type="project" value="TreeGrafter"/>
</dbReference>
<dbReference type="GO" id="GO:0032263">
    <property type="term" value="P:GMP salvage"/>
    <property type="evidence" value="ECO:0007669"/>
    <property type="project" value="TreeGrafter"/>
</dbReference>
<keyword evidence="4" id="KW-0328">Glycosyltransferase</keyword>
<dbReference type="Proteomes" id="UP000192342">
    <property type="component" value="Unassembled WGS sequence"/>
</dbReference>
<protein>
    <submittedName>
        <fullName evidence="4">Hypoxanthine-guanine phosphoribosyltransferase</fullName>
    </submittedName>
</protein>
<evidence type="ECO:0000313" key="4">
    <source>
        <dbReference type="EMBL" id="ORE86134.1"/>
    </source>
</evidence>
<evidence type="ECO:0000259" key="3">
    <source>
        <dbReference type="Pfam" id="PF00156"/>
    </source>
</evidence>
<dbReference type="AlphaFoldDB" id="A0A1Y1SD65"/>
<comment type="caution">
    <text evidence="4">The sequence shown here is derived from an EMBL/GenBank/DDBJ whole genome shotgun (WGS) entry which is preliminary data.</text>
</comment>
<name>A0A1Y1SD65_9GAMM</name>
<dbReference type="GO" id="GO:0000287">
    <property type="term" value="F:magnesium ion binding"/>
    <property type="evidence" value="ECO:0007669"/>
    <property type="project" value="TreeGrafter"/>
</dbReference>
<gene>
    <name evidence="4" type="ORF">ATO7_12593</name>
</gene>
<dbReference type="InterPro" id="IPR000836">
    <property type="entry name" value="PRTase_dom"/>
</dbReference>
<dbReference type="Gene3D" id="3.40.50.2020">
    <property type="match status" value="1"/>
</dbReference>
<dbReference type="GO" id="GO:0005829">
    <property type="term" value="C:cytosol"/>
    <property type="evidence" value="ECO:0007669"/>
    <property type="project" value="TreeGrafter"/>
</dbReference>
<keyword evidence="5" id="KW-1185">Reference proteome</keyword>
<dbReference type="RefSeq" id="WP_083562247.1">
    <property type="nucleotide sequence ID" value="NZ_AQQV01000003.1"/>
</dbReference>
<feature type="domain" description="Phosphoribosyltransferase" evidence="3">
    <location>
        <begin position="16"/>
        <end position="167"/>
    </location>
</feature>
<dbReference type="STRING" id="1317117.ATO7_12593"/>
<dbReference type="OrthoDB" id="9802824at2"/>
<comment type="catalytic activity">
    <reaction evidence="2">
        <text>IMP + diphosphate = hypoxanthine + 5-phospho-alpha-D-ribose 1-diphosphate</text>
        <dbReference type="Rhea" id="RHEA:17973"/>
        <dbReference type="ChEBI" id="CHEBI:17368"/>
        <dbReference type="ChEBI" id="CHEBI:33019"/>
        <dbReference type="ChEBI" id="CHEBI:58017"/>
        <dbReference type="ChEBI" id="CHEBI:58053"/>
        <dbReference type="EC" id="2.4.2.8"/>
    </reaction>
    <physiologicalReaction direction="right-to-left" evidence="2">
        <dbReference type="Rhea" id="RHEA:17975"/>
    </physiologicalReaction>
</comment>
<sequence>MNDFLHQAENTLEHADILVDEGEVKACCDAMAQAIHDDLYDRDPVILCVMLGGMYVTSEITKRLRFPFELDYLQASRYRGETSGGELVWKVSPSVSLEDRHVLVVDDILDEGHTLTHILACLEQQRPASVSTAVLVEKQHDRRDPKQRATYVGVKLPDRYLIGCGMDYRNYYRQLPYIAALRAM</sequence>
<dbReference type="Pfam" id="PF00156">
    <property type="entry name" value="Pribosyltran"/>
    <property type="match status" value="1"/>
</dbReference>
<dbReference type="PANTHER" id="PTHR43340:SF1">
    <property type="entry name" value="HYPOXANTHINE PHOSPHORIBOSYLTRANSFERASE"/>
    <property type="match status" value="1"/>
</dbReference>
<dbReference type="GO" id="GO:0006178">
    <property type="term" value="P:guanine salvage"/>
    <property type="evidence" value="ECO:0007669"/>
    <property type="project" value="TreeGrafter"/>
</dbReference>
<dbReference type="EMBL" id="AQQV01000003">
    <property type="protein sequence ID" value="ORE86134.1"/>
    <property type="molecule type" value="Genomic_DNA"/>
</dbReference>
<evidence type="ECO:0000313" key="5">
    <source>
        <dbReference type="Proteomes" id="UP000192342"/>
    </source>
</evidence>
<dbReference type="GO" id="GO:0004422">
    <property type="term" value="F:hypoxanthine phosphoribosyltransferase activity"/>
    <property type="evidence" value="ECO:0007669"/>
    <property type="project" value="TreeGrafter"/>
</dbReference>
<dbReference type="NCBIfam" id="NF006605">
    <property type="entry name" value="PRK09162.1"/>
    <property type="match status" value="1"/>
</dbReference>
<dbReference type="PANTHER" id="PTHR43340">
    <property type="entry name" value="HYPOXANTHINE-GUANINE PHOSPHORIBOSYLTRANSFERASE"/>
    <property type="match status" value="1"/>
</dbReference>
<comment type="catalytic activity">
    <reaction evidence="1">
        <text>GMP + diphosphate = guanine + 5-phospho-alpha-D-ribose 1-diphosphate</text>
        <dbReference type="Rhea" id="RHEA:25424"/>
        <dbReference type="ChEBI" id="CHEBI:16235"/>
        <dbReference type="ChEBI" id="CHEBI:33019"/>
        <dbReference type="ChEBI" id="CHEBI:58017"/>
        <dbReference type="ChEBI" id="CHEBI:58115"/>
        <dbReference type="EC" id="2.4.2.8"/>
    </reaction>
    <physiologicalReaction direction="right-to-left" evidence="1">
        <dbReference type="Rhea" id="RHEA:25426"/>
    </physiologicalReaction>
</comment>
<evidence type="ECO:0000256" key="1">
    <source>
        <dbReference type="ARBA" id="ARBA00048811"/>
    </source>
</evidence>
<dbReference type="InterPro" id="IPR050408">
    <property type="entry name" value="HGPRT"/>
</dbReference>
<evidence type="ECO:0000256" key="2">
    <source>
        <dbReference type="ARBA" id="ARBA00049402"/>
    </source>
</evidence>
<keyword evidence="4" id="KW-0808">Transferase</keyword>
<reference evidence="4 5" key="1">
    <citation type="submission" date="2013-04" db="EMBL/GenBank/DDBJ databases">
        <title>Oceanococcus atlanticus 22II-S10r2 Genome Sequencing.</title>
        <authorList>
            <person name="Lai Q."/>
            <person name="Li G."/>
            <person name="Shao Z."/>
        </authorList>
    </citation>
    <scope>NUCLEOTIDE SEQUENCE [LARGE SCALE GENOMIC DNA]</scope>
    <source>
        <strain evidence="4 5">22II-S10r2</strain>
    </source>
</reference>
<dbReference type="InterPro" id="IPR029057">
    <property type="entry name" value="PRTase-like"/>
</dbReference>